<sequence length="257" mass="27210">MPTALITGATAGIGAEFARQLAARGHDLIAVARDVDRLKAHEAALSARYGVDVEVLPADLSDSEQRRSVEDVLRTRSVDVLVNNAGFGLNGRFADTAVDRLQSQLDVNVASVLRLTHAALPGMVERGSGSVVNVSSVAGFFPGTGAAYGATKAWVTAFTEGMSASLTGTGVRMLALCPGFTRTEFHARSGDDTAGIPDALWLDAERVVRDCLHDLERGKTISIPGKRWQAIVGVGRLLPPPVLRTLTGKLAARRNRT</sequence>
<accession>A0ABW2BRV0</accession>
<dbReference type="Gene3D" id="3.40.50.720">
    <property type="entry name" value="NAD(P)-binding Rossmann-like Domain"/>
    <property type="match status" value="1"/>
</dbReference>
<evidence type="ECO:0000313" key="4">
    <source>
        <dbReference type="EMBL" id="MFC6865731.1"/>
    </source>
</evidence>
<dbReference type="SUPFAM" id="SSF51735">
    <property type="entry name" value="NAD(P)-binding Rossmann-fold domains"/>
    <property type="match status" value="1"/>
</dbReference>
<dbReference type="InterPro" id="IPR002347">
    <property type="entry name" value="SDR_fam"/>
</dbReference>
<evidence type="ECO:0000313" key="5">
    <source>
        <dbReference type="Proteomes" id="UP001596337"/>
    </source>
</evidence>
<reference evidence="5" key="1">
    <citation type="journal article" date="2019" name="Int. J. Syst. Evol. Microbiol.">
        <title>The Global Catalogue of Microorganisms (GCM) 10K type strain sequencing project: providing services to taxonomists for standard genome sequencing and annotation.</title>
        <authorList>
            <consortium name="The Broad Institute Genomics Platform"/>
            <consortium name="The Broad Institute Genome Sequencing Center for Infectious Disease"/>
            <person name="Wu L."/>
            <person name="Ma J."/>
        </authorList>
    </citation>
    <scope>NUCLEOTIDE SEQUENCE [LARGE SCALE GENOMIC DNA]</scope>
    <source>
        <strain evidence="5">KCTC 32255</strain>
    </source>
</reference>
<organism evidence="4 5">
    <name type="scientific">Haloechinothrix salitolerans</name>
    <dbReference type="NCBI Taxonomy" id="926830"/>
    <lineage>
        <taxon>Bacteria</taxon>
        <taxon>Bacillati</taxon>
        <taxon>Actinomycetota</taxon>
        <taxon>Actinomycetes</taxon>
        <taxon>Pseudonocardiales</taxon>
        <taxon>Pseudonocardiaceae</taxon>
        <taxon>Haloechinothrix</taxon>
    </lineage>
</organism>
<dbReference type="PANTHER" id="PTHR44196">
    <property type="entry name" value="DEHYDROGENASE/REDUCTASE SDR FAMILY MEMBER 7B"/>
    <property type="match status" value="1"/>
</dbReference>
<dbReference type="PRINTS" id="PR00080">
    <property type="entry name" value="SDRFAMILY"/>
</dbReference>
<keyword evidence="5" id="KW-1185">Reference proteome</keyword>
<dbReference type="PIRSF" id="PIRSF000126">
    <property type="entry name" value="11-beta-HSD1"/>
    <property type="match status" value="1"/>
</dbReference>
<dbReference type="InterPro" id="IPR036291">
    <property type="entry name" value="NAD(P)-bd_dom_sf"/>
</dbReference>
<keyword evidence="2 4" id="KW-0560">Oxidoreductase</keyword>
<comment type="similarity">
    <text evidence="1 3">Belongs to the short-chain dehydrogenases/reductases (SDR) family.</text>
</comment>
<comment type="caution">
    <text evidence="4">The sequence shown here is derived from an EMBL/GenBank/DDBJ whole genome shotgun (WGS) entry which is preliminary data.</text>
</comment>
<evidence type="ECO:0000256" key="2">
    <source>
        <dbReference type="ARBA" id="ARBA00023002"/>
    </source>
</evidence>
<dbReference type="GO" id="GO:0016491">
    <property type="term" value="F:oxidoreductase activity"/>
    <property type="evidence" value="ECO:0007669"/>
    <property type="project" value="UniProtKB-KW"/>
</dbReference>
<name>A0ABW2BRV0_9PSEU</name>
<dbReference type="EMBL" id="JBHSXX010000001">
    <property type="protein sequence ID" value="MFC6865731.1"/>
    <property type="molecule type" value="Genomic_DNA"/>
</dbReference>
<evidence type="ECO:0000256" key="1">
    <source>
        <dbReference type="ARBA" id="ARBA00006484"/>
    </source>
</evidence>
<dbReference type="Proteomes" id="UP001596337">
    <property type="component" value="Unassembled WGS sequence"/>
</dbReference>
<protein>
    <submittedName>
        <fullName evidence="4">SDR family NAD(P)-dependent oxidoreductase</fullName>
        <ecNumber evidence="4">1.-.-.-</ecNumber>
    </submittedName>
</protein>
<evidence type="ECO:0000256" key="3">
    <source>
        <dbReference type="RuleBase" id="RU000363"/>
    </source>
</evidence>
<gene>
    <name evidence="4" type="ORF">ACFQGD_01080</name>
</gene>
<dbReference type="PANTHER" id="PTHR44196:SF2">
    <property type="entry name" value="SHORT-CHAIN DEHYDROGENASE-RELATED"/>
    <property type="match status" value="1"/>
</dbReference>
<dbReference type="EC" id="1.-.-.-" evidence="4"/>
<dbReference type="RefSeq" id="WP_345392354.1">
    <property type="nucleotide sequence ID" value="NZ_BAABLA010000007.1"/>
</dbReference>
<dbReference type="PRINTS" id="PR00081">
    <property type="entry name" value="GDHRDH"/>
</dbReference>
<dbReference type="Pfam" id="PF00106">
    <property type="entry name" value="adh_short"/>
    <property type="match status" value="1"/>
</dbReference>
<proteinExistence type="inferred from homology"/>